<dbReference type="InterPro" id="IPR003251">
    <property type="entry name" value="Rr_diiron-bd_dom"/>
</dbReference>
<protein>
    <recommendedName>
        <fullName evidence="1">Rubrerythrin diiron-binding domain-containing protein</fullName>
    </recommendedName>
</protein>
<gene>
    <name evidence="2" type="ORF">LCGC14_3008730</name>
</gene>
<dbReference type="AlphaFoldDB" id="A0A0F8WYR7"/>
<dbReference type="EMBL" id="LAZR01062212">
    <property type="protein sequence ID" value="KKK61997.1"/>
    <property type="molecule type" value="Genomic_DNA"/>
</dbReference>
<dbReference type="InterPro" id="IPR012347">
    <property type="entry name" value="Ferritin-like"/>
</dbReference>
<accession>A0A0F8WYR7</accession>
<dbReference type="PANTHER" id="PTHR33531">
    <property type="entry name" value="RUBRERYTHRIN SUBFAMILY"/>
    <property type="match status" value="1"/>
</dbReference>
<dbReference type="PANTHER" id="PTHR33531:SF7">
    <property type="entry name" value="HYPOTHETICAL MEMBRANE PROTEIN, CONSERVED"/>
    <property type="match status" value="1"/>
</dbReference>
<name>A0A0F8WYR7_9ZZZZ</name>
<dbReference type="CDD" id="cd01045">
    <property type="entry name" value="Ferritin_like_AB"/>
    <property type="match status" value="1"/>
</dbReference>
<sequence>MIKFRSMEEILAFALHKEEASYRFYTDMARMIEDETVSRLFEDFANEELGHREQLQLEIMKTGKVVSADDDWSDRTRAEYTVEGDLVEGDLTEDFSYTDALKLAIEKETAAFKLYIDLLKLTENPEAIEMFTALAEDEVRHKIGFQSAYEEHTHQQH</sequence>
<dbReference type="Gene3D" id="1.20.1260.10">
    <property type="match status" value="1"/>
</dbReference>
<dbReference type="GO" id="GO:0046872">
    <property type="term" value="F:metal ion binding"/>
    <property type="evidence" value="ECO:0007669"/>
    <property type="project" value="InterPro"/>
</dbReference>
<dbReference type="SUPFAM" id="SSF47240">
    <property type="entry name" value="Ferritin-like"/>
    <property type="match status" value="1"/>
</dbReference>
<proteinExistence type="predicted"/>
<evidence type="ECO:0000313" key="2">
    <source>
        <dbReference type="EMBL" id="KKK61997.1"/>
    </source>
</evidence>
<reference evidence="2" key="1">
    <citation type="journal article" date="2015" name="Nature">
        <title>Complex archaea that bridge the gap between prokaryotes and eukaryotes.</title>
        <authorList>
            <person name="Spang A."/>
            <person name="Saw J.H."/>
            <person name="Jorgensen S.L."/>
            <person name="Zaremba-Niedzwiedzka K."/>
            <person name="Martijn J."/>
            <person name="Lind A.E."/>
            <person name="van Eijk R."/>
            <person name="Schleper C."/>
            <person name="Guy L."/>
            <person name="Ettema T.J."/>
        </authorList>
    </citation>
    <scope>NUCLEOTIDE SEQUENCE</scope>
</reference>
<feature type="domain" description="Rubrerythrin diiron-binding" evidence="1">
    <location>
        <begin position="9"/>
        <end position="148"/>
    </location>
</feature>
<dbReference type="Pfam" id="PF02915">
    <property type="entry name" value="Rubrerythrin"/>
    <property type="match status" value="1"/>
</dbReference>
<evidence type="ECO:0000259" key="1">
    <source>
        <dbReference type="Pfam" id="PF02915"/>
    </source>
</evidence>
<dbReference type="InterPro" id="IPR009078">
    <property type="entry name" value="Ferritin-like_SF"/>
</dbReference>
<organism evidence="2">
    <name type="scientific">marine sediment metagenome</name>
    <dbReference type="NCBI Taxonomy" id="412755"/>
    <lineage>
        <taxon>unclassified sequences</taxon>
        <taxon>metagenomes</taxon>
        <taxon>ecological metagenomes</taxon>
    </lineage>
</organism>
<dbReference type="GO" id="GO:0016491">
    <property type="term" value="F:oxidoreductase activity"/>
    <property type="evidence" value="ECO:0007669"/>
    <property type="project" value="InterPro"/>
</dbReference>
<comment type="caution">
    <text evidence="2">The sequence shown here is derived from an EMBL/GenBank/DDBJ whole genome shotgun (WGS) entry which is preliminary data.</text>
</comment>